<name>D0LV60_HALO1</name>
<dbReference type="RefSeq" id="WP_012828501.1">
    <property type="nucleotide sequence ID" value="NC_013440.1"/>
</dbReference>
<evidence type="ECO:0000256" key="2">
    <source>
        <dbReference type="SAM" id="SignalP"/>
    </source>
</evidence>
<feature type="signal peptide" evidence="2">
    <location>
        <begin position="1"/>
        <end position="20"/>
    </location>
</feature>
<keyword evidence="2" id="KW-0732">Signal</keyword>
<evidence type="ECO:0000313" key="3">
    <source>
        <dbReference type="EMBL" id="ACY15901.1"/>
    </source>
</evidence>
<keyword evidence="1" id="KW-1133">Transmembrane helix</keyword>
<dbReference type="EMBL" id="CP001804">
    <property type="protein sequence ID" value="ACY15901.1"/>
    <property type="molecule type" value="Genomic_DNA"/>
</dbReference>
<dbReference type="Proteomes" id="UP000001880">
    <property type="component" value="Chromosome"/>
</dbReference>
<feature type="chain" id="PRO_5003010512" evidence="2">
    <location>
        <begin position="21"/>
        <end position="64"/>
    </location>
</feature>
<dbReference type="AlphaFoldDB" id="D0LV60"/>
<keyword evidence="1" id="KW-0812">Transmembrane</keyword>
<keyword evidence="4" id="KW-1185">Reference proteome</keyword>
<organism evidence="3 4">
    <name type="scientific">Haliangium ochraceum (strain DSM 14365 / JCM 11303 / SMP-2)</name>
    <dbReference type="NCBI Taxonomy" id="502025"/>
    <lineage>
        <taxon>Bacteria</taxon>
        <taxon>Pseudomonadati</taxon>
        <taxon>Myxococcota</taxon>
        <taxon>Polyangia</taxon>
        <taxon>Haliangiales</taxon>
        <taxon>Kofleriaceae</taxon>
        <taxon>Haliangium</taxon>
    </lineage>
</organism>
<accession>D0LV60</accession>
<feature type="transmembrane region" description="Helical" evidence="1">
    <location>
        <begin position="44"/>
        <end position="60"/>
    </location>
</feature>
<proteinExistence type="predicted"/>
<reference evidence="3 4" key="1">
    <citation type="journal article" date="2010" name="Stand. Genomic Sci.">
        <title>Complete genome sequence of Haliangium ochraceum type strain (SMP-2).</title>
        <authorList>
            <consortium name="US DOE Joint Genome Institute (JGI-PGF)"/>
            <person name="Ivanova N."/>
            <person name="Daum C."/>
            <person name="Lang E."/>
            <person name="Abt B."/>
            <person name="Kopitz M."/>
            <person name="Saunders E."/>
            <person name="Lapidus A."/>
            <person name="Lucas S."/>
            <person name="Glavina Del Rio T."/>
            <person name="Nolan M."/>
            <person name="Tice H."/>
            <person name="Copeland A."/>
            <person name="Cheng J.F."/>
            <person name="Chen F."/>
            <person name="Bruce D."/>
            <person name="Goodwin L."/>
            <person name="Pitluck S."/>
            <person name="Mavromatis K."/>
            <person name="Pati A."/>
            <person name="Mikhailova N."/>
            <person name="Chen A."/>
            <person name="Palaniappan K."/>
            <person name="Land M."/>
            <person name="Hauser L."/>
            <person name="Chang Y.J."/>
            <person name="Jeffries C.D."/>
            <person name="Detter J.C."/>
            <person name="Brettin T."/>
            <person name="Rohde M."/>
            <person name="Goker M."/>
            <person name="Bristow J."/>
            <person name="Markowitz V."/>
            <person name="Eisen J.A."/>
            <person name="Hugenholtz P."/>
            <person name="Kyrpides N.C."/>
            <person name="Klenk H.P."/>
        </authorList>
    </citation>
    <scope>NUCLEOTIDE SEQUENCE [LARGE SCALE GENOMIC DNA]</scope>
    <source>
        <strain evidence="4">DSM 14365 / CIP 107738 / JCM 11303 / AJ 13395 / SMP-2</strain>
    </source>
</reference>
<sequence length="64" mass="7290">MLNRLFLVLVFVAMPLTAWAHPGPHSHPHTENAAHPMLSFEYALPVLGLLAAALLTWRWYRARD</sequence>
<evidence type="ECO:0000256" key="1">
    <source>
        <dbReference type="SAM" id="Phobius"/>
    </source>
</evidence>
<dbReference type="HOGENOM" id="CLU_2861529_0_0_7"/>
<gene>
    <name evidence="3" type="ordered locus">Hoch_3399</name>
</gene>
<dbReference type="KEGG" id="hoh:Hoch_3399"/>
<evidence type="ECO:0000313" key="4">
    <source>
        <dbReference type="Proteomes" id="UP000001880"/>
    </source>
</evidence>
<protein>
    <submittedName>
        <fullName evidence="3">Uncharacterized protein</fullName>
    </submittedName>
</protein>
<keyword evidence="1" id="KW-0472">Membrane</keyword>